<keyword evidence="13" id="KW-1185">Reference proteome</keyword>
<evidence type="ECO:0000256" key="1">
    <source>
        <dbReference type="ARBA" id="ARBA00011955"/>
    </source>
</evidence>
<dbReference type="InterPro" id="IPR024932">
    <property type="entry name" value="ApbE"/>
</dbReference>
<keyword evidence="12" id="KW-0449">Lipoprotein</keyword>
<evidence type="ECO:0000256" key="3">
    <source>
        <dbReference type="ARBA" id="ARBA00022630"/>
    </source>
</evidence>
<keyword evidence="4 10" id="KW-0808">Transferase</keyword>
<dbReference type="Pfam" id="PF02424">
    <property type="entry name" value="ApbE"/>
    <property type="match status" value="1"/>
</dbReference>
<evidence type="ECO:0000256" key="2">
    <source>
        <dbReference type="ARBA" id="ARBA00016337"/>
    </source>
</evidence>
<dbReference type="Gene3D" id="3.10.520.10">
    <property type="entry name" value="ApbE-like domains"/>
    <property type="match status" value="1"/>
</dbReference>
<keyword evidence="6 10" id="KW-0274">FAD</keyword>
<evidence type="ECO:0000256" key="11">
    <source>
        <dbReference type="PIRSR" id="PIRSR006268-2"/>
    </source>
</evidence>
<gene>
    <name evidence="12" type="ORF">SAMN02927903_02712</name>
</gene>
<dbReference type="PIRSF" id="PIRSF006268">
    <property type="entry name" value="ApbE"/>
    <property type="match status" value="1"/>
</dbReference>
<dbReference type="STRING" id="490189.SAMN02927903_02712"/>
<dbReference type="GO" id="GO:0046872">
    <property type="term" value="F:metal ion binding"/>
    <property type="evidence" value="ECO:0007669"/>
    <property type="project" value="UniProtKB-UniRule"/>
</dbReference>
<dbReference type="PANTHER" id="PTHR30040">
    <property type="entry name" value="THIAMINE BIOSYNTHESIS LIPOPROTEIN APBE"/>
    <property type="match status" value="1"/>
</dbReference>
<evidence type="ECO:0000256" key="8">
    <source>
        <dbReference type="ARBA" id="ARBA00031306"/>
    </source>
</evidence>
<dbReference type="InterPro" id="IPR003374">
    <property type="entry name" value="ApbE-like_sf"/>
</dbReference>
<sequence>MPLLTLAQTVQTRVVTLMGSRFDLTVSAKNEADAQAYIDTAVAEITRIEHLISEWIPATQVSEVNRNAGIKPVKVDRELFDLTRRAIAFSTMTNGAFDISFAAIDKVWKFDGSMTKTPSKRAVRRSVRRIGYQNIVLDSVAQTIFLKKKGMKIGFGATGKGYAADKTKALLQSKGIKAGIVNASGDMNAWGTQPDGTPWTVGITNPLDKTKVFAVFPLEDGAVVTSGTYEKFVVLDGKRYAHIIDPRTGYPASGVSSITVFADSAELANGLSTSIVVLGVSRGLELLAQHPGVSGIIVDDNGDIHHSKNIALDRVKH</sequence>
<comment type="catalytic activity">
    <reaction evidence="9 10">
        <text>L-threonyl-[protein] + FAD = FMN-L-threonyl-[protein] + AMP + H(+)</text>
        <dbReference type="Rhea" id="RHEA:36847"/>
        <dbReference type="Rhea" id="RHEA-COMP:11060"/>
        <dbReference type="Rhea" id="RHEA-COMP:11061"/>
        <dbReference type="ChEBI" id="CHEBI:15378"/>
        <dbReference type="ChEBI" id="CHEBI:30013"/>
        <dbReference type="ChEBI" id="CHEBI:57692"/>
        <dbReference type="ChEBI" id="CHEBI:74257"/>
        <dbReference type="ChEBI" id="CHEBI:456215"/>
        <dbReference type="EC" id="2.7.1.180"/>
    </reaction>
</comment>
<dbReference type="PANTHER" id="PTHR30040:SF2">
    <property type="entry name" value="FAD:PROTEIN FMN TRANSFERASE"/>
    <property type="match status" value="1"/>
</dbReference>
<organism evidence="12 13">
    <name type="scientific">Flavobacterium caeni</name>
    <dbReference type="NCBI Taxonomy" id="490189"/>
    <lineage>
        <taxon>Bacteria</taxon>
        <taxon>Pseudomonadati</taxon>
        <taxon>Bacteroidota</taxon>
        <taxon>Flavobacteriia</taxon>
        <taxon>Flavobacteriales</taxon>
        <taxon>Flavobacteriaceae</taxon>
        <taxon>Flavobacterium</taxon>
    </lineage>
</organism>
<accession>A0A1G5JJB7</accession>
<comment type="similarity">
    <text evidence="10">Belongs to the ApbE family.</text>
</comment>
<proteinExistence type="inferred from homology"/>
<feature type="binding site" evidence="11">
    <location>
        <position position="273"/>
    </location>
    <ligand>
        <name>Mg(2+)</name>
        <dbReference type="ChEBI" id="CHEBI:18420"/>
    </ligand>
</feature>
<evidence type="ECO:0000313" key="12">
    <source>
        <dbReference type="EMBL" id="SCY87808.1"/>
    </source>
</evidence>
<name>A0A1G5JJB7_9FLAO</name>
<dbReference type="EC" id="2.7.1.180" evidence="1 10"/>
<reference evidence="12 13" key="1">
    <citation type="submission" date="2016-10" db="EMBL/GenBank/DDBJ databases">
        <authorList>
            <person name="de Groot N.N."/>
        </authorList>
    </citation>
    <scope>NUCLEOTIDE SEQUENCE [LARGE SCALE GENOMIC DNA]</scope>
    <source>
        <strain evidence="12 13">CGMCC 1.7031</strain>
    </source>
</reference>
<dbReference type="Proteomes" id="UP000199354">
    <property type="component" value="Unassembled WGS sequence"/>
</dbReference>
<dbReference type="AlphaFoldDB" id="A0A1G5JJB7"/>
<evidence type="ECO:0000256" key="10">
    <source>
        <dbReference type="PIRNR" id="PIRNR006268"/>
    </source>
</evidence>
<protein>
    <recommendedName>
        <fullName evidence="2 10">FAD:protein FMN transferase</fullName>
        <ecNumber evidence="1 10">2.7.1.180</ecNumber>
    </recommendedName>
    <alternativeName>
        <fullName evidence="8 10">Flavin transferase</fullName>
    </alternativeName>
</protein>
<evidence type="ECO:0000256" key="6">
    <source>
        <dbReference type="ARBA" id="ARBA00022827"/>
    </source>
</evidence>
<dbReference type="GO" id="GO:0016740">
    <property type="term" value="F:transferase activity"/>
    <property type="evidence" value="ECO:0007669"/>
    <property type="project" value="UniProtKB-UniRule"/>
</dbReference>
<evidence type="ECO:0000256" key="7">
    <source>
        <dbReference type="ARBA" id="ARBA00022842"/>
    </source>
</evidence>
<keyword evidence="5 10" id="KW-0479">Metal-binding</keyword>
<dbReference type="EMBL" id="FMVF01000014">
    <property type="protein sequence ID" value="SCY87808.1"/>
    <property type="molecule type" value="Genomic_DNA"/>
</dbReference>
<evidence type="ECO:0000313" key="13">
    <source>
        <dbReference type="Proteomes" id="UP000199354"/>
    </source>
</evidence>
<comment type="cofactor">
    <cofactor evidence="11">
        <name>Mg(2+)</name>
        <dbReference type="ChEBI" id="CHEBI:18420"/>
    </cofactor>
    <cofactor evidence="11">
        <name>Mn(2+)</name>
        <dbReference type="ChEBI" id="CHEBI:29035"/>
    </cofactor>
    <text evidence="11">Magnesium. Can also use manganese.</text>
</comment>
<evidence type="ECO:0000256" key="5">
    <source>
        <dbReference type="ARBA" id="ARBA00022723"/>
    </source>
</evidence>
<evidence type="ECO:0000256" key="9">
    <source>
        <dbReference type="ARBA" id="ARBA00048540"/>
    </source>
</evidence>
<keyword evidence="3 10" id="KW-0285">Flavoprotein</keyword>
<feature type="binding site" evidence="11">
    <location>
        <position position="157"/>
    </location>
    <ligand>
        <name>Mg(2+)</name>
        <dbReference type="ChEBI" id="CHEBI:18420"/>
    </ligand>
</feature>
<dbReference type="SUPFAM" id="SSF143631">
    <property type="entry name" value="ApbE-like"/>
    <property type="match status" value="1"/>
</dbReference>
<keyword evidence="7 10" id="KW-0460">Magnesium</keyword>
<evidence type="ECO:0000256" key="4">
    <source>
        <dbReference type="ARBA" id="ARBA00022679"/>
    </source>
</evidence>